<dbReference type="InterPro" id="IPR036631">
    <property type="entry name" value="MGMT_N_sf"/>
</dbReference>
<keyword evidence="6 8" id="KW-0234">DNA repair</keyword>
<dbReference type="InterPro" id="IPR001497">
    <property type="entry name" value="MethylDNA_cys_MeTrfase_AS"/>
</dbReference>
<dbReference type="SUPFAM" id="SSF46767">
    <property type="entry name" value="Methylated DNA-protein cysteine methyltransferase, C-terminal domain"/>
    <property type="match status" value="1"/>
</dbReference>
<sequence>MSNIITSSYKSPVGELILGVYENKLCLADWKYRKMRDAIDARIIKHLDANFKSGNHELLDQTSQQLDAYFKGDLRNFDLPLLLSGTDFQKSVWNELQSIPYGATCSYISLSRKLKNEKAIRAVASANGANAISIIVPCHRVIGADGSLTGYAGGLPAKKKLLELEGIDLHNGQQRLF</sequence>
<evidence type="ECO:0000256" key="2">
    <source>
        <dbReference type="ARBA" id="ARBA00022490"/>
    </source>
</evidence>
<dbReference type="HAMAP" id="MF_00772">
    <property type="entry name" value="OGT"/>
    <property type="match status" value="1"/>
</dbReference>
<comment type="catalytic activity">
    <reaction evidence="7 8">
        <text>a 6-O-methyl-2'-deoxyguanosine in DNA + L-cysteinyl-[protein] = S-methyl-L-cysteinyl-[protein] + a 2'-deoxyguanosine in DNA</text>
        <dbReference type="Rhea" id="RHEA:24000"/>
        <dbReference type="Rhea" id="RHEA-COMP:10131"/>
        <dbReference type="Rhea" id="RHEA-COMP:10132"/>
        <dbReference type="Rhea" id="RHEA-COMP:11367"/>
        <dbReference type="Rhea" id="RHEA-COMP:11368"/>
        <dbReference type="ChEBI" id="CHEBI:29950"/>
        <dbReference type="ChEBI" id="CHEBI:82612"/>
        <dbReference type="ChEBI" id="CHEBI:85445"/>
        <dbReference type="ChEBI" id="CHEBI:85448"/>
        <dbReference type="EC" id="2.1.1.63"/>
    </reaction>
</comment>
<dbReference type="SUPFAM" id="SSF53155">
    <property type="entry name" value="Methylated DNA-protein cysteine methyltransferase domain"/>
    <property type="match status" value="1"/>
</dbReference>
<evidence type="ECO:0000256" key="5">
    <source>
        <dbReference type="ARBA" id="ARBA00022763"/>
    </source>
</evidence>
<reference evidence="11 12" key="1">
    <citation type="submission" date="2018-06" db="EMBL/GenBank/DDBJ databases">
        <title>Genomic Encyclopedia of Archaeal and Bacterial Type Strains, Phase II (KMG-II): from individual species to whole genera.</title>
        <authorList>
            <person name="Goeker M."/>
        </authorList>
    </citation>
    <scope>NUCLEOTIDE SEQUENCE [LARGE SCALE GENOMIC DNA]</scope>
    <source>
        <strain evidence="11 12">DSM 17205</strain>
    </source>
</reference>
<keyword evidence="12" id="KW-1185">Reference proteome</keyword>
<evidence type="ECO:0000259" key="9">
    <source>
        <dbReference type="Pfam" id="PF01035"/>
    </source>
</evidence>
<evidence type="ECO:0000256" key="4">
    <source>
        <dbReference type="ARBA" id="ARBA00022679"/>
    </source>
</evidence>
<name>A0ABX5PUT7_9FLAO</name>
<evidence type="ECO:0000313" key="11">
    <source>
        <dbReference type="EMBL" id="PZX37125.1"/>
    </source>
</evidence>
<dbReference type="PROSITE" id="PS00374">
    <property type="entry name" value="MGMT"/>
    <property type="match status" value="1"/>
</dbReference>
<comment type="miscellaneous">
    <text evidence="8">This enzyme catalyzes only one turnover and therefore is not strictly catalytic. According to one definition, an enzyme is a biocatalyst that acts repeatedly and over many reaction cycles.</text>
</comment>
<proteinExistence type="inferred from homology"/>
<gene>
    <name evidence="11" type="ORF">LX97_03147</name>
</gene>
<dbReference type="Proteomes" id="UP000248584">
    <property type="component" value="Unassembled WGS sequence"/>
</dbReference>
<dbReference type="CDD" id="cd06445">
    <property type="entry name" value="ATase"/>
    <property type="match status" value="1"/>
</dbReference>
<keyword evidence="3 8" id="KW-0489">Methyltransferase</keyword>
<evidence type="ECO:0000256" key="3">
    <source>
        <dbReference type="ARBA" id="ARBA00022603"/>
    </source>
</evidence>
<dbReference type="EMBL" id="QKZR01000007">
    <property type="protein sequence ID" value="PZX37125.1"/>
    <property type="molecule type" value="Genomic_DNA"/>
</dbReference>
<keyword evidence="5 8" id="KW-0227">DNA damage</keyword>
<comment type="subcellular location">
    <subcellularLocation>
        <location evidence="8">Cytoplasm</location>
    </subcellularLocation>
</comment>
<comment type="caution">
    <text evidence="11">The sequence shown here is derived from an EMBL/GenBank/DDBJ whole genome shotgun (WGS) entry which is preliminary data.</text>
</comment>
<keyword evidence="2 8" id="KW-0963">Cytoplasm</keyword>
<dbReference type="Gene3D" id="3.30.160.70">
    <property type="entry name" value="Methylated DNA-protein cysteine methyltransferase domain"/>
    <property type="match status" value="1"/>
</dbReference>
<dbReference type="InterPro" id="IPR036217">
    <property type="entry name" value="MethylDNA_cys_MeTrfase_DNAb"/>
</dbReference>
<evidence type="ECO:0000256" key="1">
    <source>
        <dbReference type="ARBA" id="ARBA00001286"/>
    </source>
</evidence>
<dbReference type="EC" id="2.1.1.63" evidence="8"/>
<comment type="function">
    <text evidence="8">Involved in the cellular defense against the biological effects of O6-methylguanine (O6-MeG) and O4-methylthymine (O4-MeT) in DNA. Repairs the methylated nucleobase in DNA by stoichiometrically transferring the methyl group to a cysteine residue in the enzyme. This is a suicide reaction: the enzyme is irreversibly inactivated.</text>
</comment>
<dbReference type="NCBIfam" id="TIGR00589">
    <property type="entry name" value="ogt"/>
    <property type="match status" value="1"/>
</dbReference>
<dbReference type="InterPro" id="IPR014048">
    <property type="entry name" value="MethylDNA_cys_MeTrfase_DNA-bd"/>
</dbReference>
<dbReference type="InterPro" id="IPR023546">
    <property type="entry name" value="MGMT"/>
</dbReference>
<feature type="domain" description="Methylated-DNA-[protein]-cysteine S-methyltransferase DNA binding" evidence="9">
    <location>
        <begin position="87"/>
        <end position="167"/>
    </location>
</feature>
<dbReference type="PANTHER" id="PTHR10815">
    <property type="entry name" value="METHYLATED-DNA--PROTEIN-CYSTEINE METHYLTRANSFERASE"/>
    <property type="match status" value="1"/>
</dbReference>
<feature type="domain" description="Methylguanine DNA methyltransferase ribonuclease-like" evidence="10">
    <location>
        <begin position="6"/>
        <end position="82"/>
    </location>
</feature>
<keyword evidence="4 8" id="KW-0808">Transferase</keyword>
<accession>A0ABX5PUT7</accession>
<evidence type="ECO:0000256" key="8">
    <source>
        <dbReference type="HAMAP-Rule" id="MF_00772"/>
    </source>
</evidence>
<dbReference type="InterPro" id="IPR008332">
    <property type="entry name" value="MethylG_MeTrfase_N"/>
</dbReference>
<comment type="catalytic activity">
    <reaction evidence="1 8">
        <text>a 4-O-methyl-thymidine in DNA + L-cysteinyl-[protein] = a thymidine in DNA + S-methyl-L-cysteinyl-[protein]</text>
        <dbReference type="Rhea" id="RHEA:53428"/>
        <dbReference type="Rhea" id="RHEA-COMP:10131"/>
        <dbReference type="Rhea" id="RHEA-COMP:10132"/>
        <dbReference type="Rhea" id="RHEA-COMP:13555"/>
        <dbReference type="Rhea" id="RHEA-COMP:13556"/>
        <dbReference type="ChEBI" id="CHEBI:29950"/>
        <dbReference type="ChEBI" id="CHEBI:82612"/>
        <dbReference type="ChEBI" id="CHEBI:137386"/>
        <dbReference type="ChEBI" id="CHEBI:137387"/>
        <dbReference type="EC" id="2.1.1.63"/>
    </reaction>
</comment>
<evidence type="ECO:0000259" key="10">
    <source>
        <dbReference type="Pfam" id="PF02870"/>
    </source>
</evidence>
<evidence type="ECO:0000256" key="7">
    <source>
        <dbReference type="ARBA" id="ARBA00049348"/>
    </source>
</evidence>
<dbReference type="Pfam" id="PF01035">
    <property type="entry name" value="DNA_binding_1"/>
    <property type="match status" value="1"/>
</dbReference>
<dbReference type="Pfam" id="PF02870">
    <property type="entry name" value="Methyltransf_1N"/>
    <property type="match status" value="1"/>
</dbReference>
<comment type="similarity">
    <text evidence="8">Belongs to the MGMT family.</text>
</comment>
<dbReference type="InterPro" id="IPR036388">
    <property type="entry name" value="WH-like_DNA-bd_sf"/>
</dbReference>
<feature type="active site" description="Nucleophile; methyl group acceptor" evidence="8">
    <location>
        <position position="138"/>
    </location>
</feature>
<evidence type="ECO:0000313" key="12">
    <source>
        <dbReference type="Proteomes" id="UP000248584"/>
    </source>
</evidence>
<dbReference type="Gene3D" id="1.10.10.10">
    <property type="entry name" value="Winged helix-like DNA-binding domain superfamily/Winged helix DNA-binding domain"/>
    <property type="match status" value="1"/>
</dbReference>
<organism evidence="11 12">
    <name type="scientific">Nonlabens dokdonensis</name>
    <dbReference type="NCBI Taxonomy" id="328515"/>
    <lineage>
        <taxon>Bacteria</taxon>
        <taxon>Pseudomonadati</taxon>
        <taxon>Bacteroidota</taxon>
        <taxon>Flavobacteriia</taxon>
        <taxon>Flavobacteriales</taxon>
        <taxon>Flavobacteriaceae</taxon>
        <taxon>Nonlabens</taxon>
    </lineage>
</organism>
<dbReference type="PANTHER" id="PTHR10815:SF5">
    <property type="entry name" value="METHYLATED-DNA--PROTEIN-CYSTEINE METHYLTRANSFERASE"/>
    <property type="match status" value="1"/>
</dbReference>
<protein>
    <recommendedName>
        <fullName evidence="8">Methylated-DNA--protein-cysteine methyltransferase</fullName>
        <ecNumber evidence="8">2.1.1.63</ecNumber>
    </recommendedName>
    <alternativeName>
        <fullName evidence="8">6-O-methylguanine-DNA methyltransferase</fullName>
        <shortName evidence="8">MGMT</shortName>
    </alternativeName>
    <alternativeName>
        <fullName evidence="8">O-6-methylguanine-DNA-alkyltransferase</fullName>
    </alternativeName>
</protein>
<evidence type="ECO:0000256" key="6">
    <source>
        <dbReference type="ARBA" id="ARBA00023204"/>
    </source>
</evidence>
<dbReference type="RefSeq" id="WP_015363556.1">
    <property type="nucleotide sequence ID" value="NZ_QKZR01000007.1"/>
</dbReference>